<keyword evidence="3" id="KW-0813">Transport</keyword>
<feature type="transmembrane region" description="Helical" evidence="8">
    <location>
        <begin position="164"/>
        <end position="186"/>
    </location>
</feature>
<dbReference type="InterPro" id="IPR000522">
    <property type="entry name" value="ABC_transptr_permease_BtuC"/>
</dbReference>
<evidence type="ECO:0000256" key="1">
    <source>
        <dbReference type="ARBA" id="ARBA00004651"/>
    </source>
</evidence>
<dbReference type="FunFam" id="1.10.3470.10:FF:000001">
    <property type="entry name" value="Vitamin B12 ABC transporter permease BtuC"/>
    <property type="match status" value="1"/>
</dbReference>
<comment type="subcellular location">
    <subcellularLocation>
        <location evidence="1">Cell membrane</location>
        <topology evidence="1">Multi-pass membrane protein</topology>
    </subcellularLocation>
</comment>
<name>A0A2U2N2D1_9GAMM</name>
<dbReference type="PANTHER" id="PTHR30472:SF24">
    <property type="entry name" value="FERRIC ENTEROBACTIN TRANSPORT SYSTEM PERMEASE PROTEIN FEPG"/>
    <property type="match status" value="1"/>
</dbReference>
<dbReference type="EMBL" id="QFFI01000013">
    <property type="protein sequence ID" value="PWG63134.1"/>
    <property type="molecule type" value="Genomic_DNA"/>
</dbReference>
<feature type="transmembrane region" description="Helical" evidence="8">
    <location>
        <begin position="132"/>
        <end position="152"/>
    </location>
</feature>
<keyword evidence="5 8" id="KW-0812">Transmembrane</keyword>
<reference evidence="9 10" key="1">
    <citation type="submission" date="2018-05" db="EMBL/GenBank/DDBJ databases">
        <title>Spiribacter halobius sp. nov., a moderately halophilic bacterium isolated from marine solar saltern.</title>
        <authorList>
            <person name="Zheng W.-S."/>
            <person name="Lu D.-C."/>
            <person name="Du Z.-J."/>
        </authorList>
    </citation>
    <scope>NUCLEOTIDE SEQUENCE [LARGE SCALE GENOMIC DNA]</scope>
    <source>
        <strain evidence="9 10">E85</strain>
    </source>
</reference>
<dbReference type="Pfam" id="PF01032">
    <property type="entry name" value="FecCD"/>
    <property type="match status" value="1"/>
</dbReference>
<organism evidence="9 10">
    <name type="scientific">Sediminicurvatus halobius</name>
    <dbReference type="NCBI Taxonomy" id="2182432"/>
    <lineage>
        <taxon>Bacteria</taxon>
        <taxon>Pseudomonadati</taxon>
        <taxon>Pseudomonadota</taxon>
        <taxon>Gammaproteobacteria</taxon>
        <taxon>Chromatiales</taxon>
        <taxon>Ectothiorhodospiraceae</taxon>
        <taxon>Sediminicurvatus</taxon>
    </lineage>
</organism>
<dbReference type="AlphaFoldDB" id="A0A2U2N2D1"/>
<evidence type="ECO:0000256" key="7">
    <source>
        <dbReference type="ARBA" id="ARBA00023136"/>
    </source>
</evidence>
<evidence type="ECO:0000256" key="4">
    <source>
        <dbReference type="ARBA" id="ARBA00022475"/>
    </source>
</evidence>
<comment type="caution">
    <text evidence="9">The sequence shown here is derived from an EMBL/GenBank/DDBJ whole genome shotgun (WGS) entry which is preliminary data.</text>
</comment>
<feature type="transmembrane region" description="Helical" evidence="8">
    <location>
        <begin position="252"/>
        <end position="278"/>
    </location>
</feature>
<dbReference type="OrthoDB" id="9055647at2"/>
<dbReference type="SUPFAM" id="SSF81345">
    <property type="entry name" value="ABC transporter involved in vitamin B12 uptake, BtuC"/>
    <property type="match status" value="1"/>
</dbReference>
<proteinExistence type="inferred from homology"/>
<feature type="transmembrane region" description="Helical" evidence="8">
    <location>
        <begin position="105"/>
        <end position="126"/>
    </location>
</feature>
<keyword evidence="10" id="KW-1185">Reference proteome</keyword>
<evidence type="ECO:0000313" key="10">
    <source>
        <dbReference type="Proteomes" id="UP000245474"/>
    </source>
</evidence>
<feature type="transmembrane region" description="Helical" evidence="8">
    <location>
        <begin position="290"/>
        <end position="312"/>
    </location>
</feature>
<accession>A0A2U2N2D1</accession>
<dbReference type="InterPro" id="IPR037294">
    <property type="entry name" value="ABC_BtuC-like"/>
</dbReference>
<protein>
    <submittedName>
        <fullName evidence="9">Iron ABC transporter permease</fullName>
    </submittedName>
</protein>
<dbReference type="PANTHER" id="PTHR30472">
    <property type="entry name" value="FERRIC ENTEROBACTIN TRANSPORT SYSTEM PERMEASE PROTEIN"/>
    <property type="match status" value="1"/>
</dbReference>
<dbReference type="Proteomes" id="UP000245474">
    <property type="component" value="Unassembled WGS sequence"/>
</dbReference>
<sequence>MSGARLALRLPRPLAASWRVGRRTLLLAALALASVPVAALLALGLGEYPLGPWGSLQALLGAHGDSLGQFIVAELRAPRVAAALLVGAALGASGAVFQGLVRNPLVAPDIIGINAGAGLAAVLVIVGGAGVLALPAAALAGAIVTAVVVYALTWRQGITGGRLVLVGIGVNALLAALTTLVLLRAPVEQATPAVVWLTGSLALRDWGHAALAAGGMALLLPALLLLWPRLAALELGDDSARALGVRAERDRLLLLACGAALAGLAVAVAGPLAFVALMVPHLARLLVGPLSGGGVVLAAALGALLVLAADLLGQHAFAPARLPVGLITASVGAPFFLFLLYRVNRSL</sequence>
<evidence type="ECO:0000256" key="5">
    <source>
        <dbReference type="ARBA" id="ARBA00022692"/>
    </source>
</evidence>
<evidence type="ECO:0000256" key="2">
    <source>
        <dbReference type="ARBA" id="ARBA00007935"/>
    </source>
</evidence>
<evidence type="ECO:0000256" key="8">
    <source>
        <dbReference type="SAM" id="Phobius"/>
    </source>
</evidence>
<gene>
    <name evidence="9" type="ORF">DEM34_09805</name>
</gene>
<dbReference type="GO" id="GO:0022857">
    <property type="term" value="F:transmembrane transporter activity"/>
    <property type="evidence" value="ECO:0007669"/>
    <property type="project" value="InterPro"/>
</dbReference>
<evidence type="ECO:0000256" key="3">
    <source>
        <dbReference type="ARBA" id="ARBA00022448"/>
    </source>
</evidence>
<dbReference type="RefSeq" id="WP_109678634.1">
    <property type="nucleotide sequence ID" value="NZ_CP086615.1"/>
</dbReference>
<evidence type="ECO:0000313" key="9">
    <source>
        <dbReference type="EMBL" id="PWG63134.1"/>
    </source>
</evidence>
<keyword evidence="4" id="KW-1003">Cell membrane</keyword>
<dbReference type="Gene3D" id="1.10.3470.10">
    <property type="entry name" value="ABC transporter involved in vitamin B12 uptake, BtuC"/>
    <property type="match status" value="1"/>
</dbReference>
<feature type="transmembrane region" description="Helical" evidence="8">
    <location>
        <begin position="206"/>
        <end position="231"/>
    </location>
</feature>
<dbReference type="GO" id="GO:0005886">
    <property type="term" value="C:plasma membrane"/>
    <property type="evidence" value="ECO:0007669"/>
    <property type="project" value="UniProtKB-SubCell"/>
</dbReference>
<feature type="transmembrane region" description="Helical" evidence="8">
    <location>
        <begin position="324"/>
        <end position="343"/>
    </location>
</feature>
<dbReference type="GO" id="GO:0033214">
    <property type="term" value="P:siderophore-iron import into cell"/>
    <property type="evidence" value="ECO:0007669"/>
    <property type="project" value="TreeGrafter"/>
</dbReference>
<keyword evidence="7 8" id="KW-0472">Membrane</keyword>
<comment type="similarity">
    <text evidence="2">Belongs to the binding-protein-dependent transport system permease family. FecCD subfamily.</text>
</comment>
<evidence type="ECO:0000256" key="6">
    <source>
        <dbReference type="ARBA" id="ARBA00022989"/>
    </source>
</evidence>
<keyword evidence="6 8" id="KW-1133">Transmembrane helix</keyword>
<feature type="transmembrane region" description="Helical" evidence="8">
    <location>
        <begin position="80"/>
        <end position="98"/>
    </location>
</feature>